<sequence>MPKSKSRRNPQAVYTPPNPGVPQAVKIGNPSWLAPTMVGMFLLGLLWIVVFYLAGPQVPLMQDFSNLVNVLIGFGFIGVGFALSTKWR</sequence>
<dbReference type="InterPro" id="IPR009619">
    <property type="entry name" value="CrgA"/>
</dbReference>
<evidence type="ECO:0000256" key="5">
    <source>
        <dbReference type="SAM" id="Phobius"/>
    </source>
</evidence>
<gene>
    <name evidence="6" type="ORF">UFOPK3770_00280</name>
</gene>
<proteinExistence type="inferred from homology"/>
<evidence type="ECO:0000256" key="3">
    <source>
        <dbReference type="ARBA" id="ARBA00022989"/>
    </source>
</evidence>
<organism evidence="6">
    <name type="scientific">freshwater metagenome</name>
    <dbReference type="NCBI Taxonomy" id="449393"/>
    <lineage>
        <taxon>unclassified sequences</taxon>
        <taxon>metagenomes</taxon>
        <taxon>ecological metagenomes</taxon>
    </lineage>
</organism>
<dbReference type="EMBL" id="CAESAJ010000016">
    <property type="protein sequence ID" value="CAB4332211.1"/>
    <property type="molecule type" value="Genomic_DNA"/>
</dbReference>
<protein>
    <submittedName>
        <fullName evidence="6">Unannotated protein</fullName>
    </submittedName>
</protein>
<keyword evidence="2 5" id="KW-0812">Transmembrane</keyword>
<feature type="transmembrane region" description="Helical" evidence="5">
    <location>
        <begin position="66"/>
        <end position="84"/>
    </location>
</feature>
<keyword evidence="4 5" id="KW-0472">Membrane</keyword>
<dbReference type="Pfam" id="PF06781">
    <property type="entry name" value="CrgA"/>
    <property type="match status" value="1"/>
</dbReference>
<accession>A0A6J5YPJ7</accession>
<evidence type="ECO:0000256" key="4">
    <source>
        <dbReference type="ARBA" id="ARBA00023136"/>
    </source>
</evidence>
<keyword evidence="1" id="KW-1003">Cell membrane</keyword>
<evidence type="ECO:0000256" key="2">
    <source>
        <dbReference type="ARBA" id="ARBA00022692"/>
    </source>
</evidence>
<reference evidence="6" key="1">
    <citation type="submission" date="2020-05" db="EMBL/GenBank/DDBJ databases">
        <authorList>
            <person name="Chiriac C."/>
            <person name="Salcher M."/>
            <person name="Ghai R."/>
            <person name="Kavagutti S V."/>
        </authorList>
    </citation>
    <scope>NUCLEOTIDE SEQUENCE</scope>
</reference>
<feature type="transmembrane region" description="Helical" evidence="5">
    <location>
        <begin position="32"/>
        <end position="54"/>
    </location>
</feature>
<name>A0A6J5YPJ7_9ZZZZ</name>
<keyword evidence="3 5" id="KW-1133">Transmembrane helix</keyword>
<dbReference type="AlphaFoldDB" id="A0A6J5YPJ7"/>
<evidence type="ECO:0000256" key="1">
    <source>
        <dbReference type="ARBA" id="ARBA00022475"/>
    </source>
</evidence>
<dbReference type="HAMAP" id="MF_00631">
    <property type="entry name" value="CrgA"/>
    <property type="match status" value="1"/>
</dbReference>
<evidence type="ECO:0000313" key="6">
    <source>
        <dbReference type="EMBL" id="CAB4332211.1"/>
    </source>
</evidence>